<keyword evidence="2" id="KW-0238">DNA-binding</keyword>
<dbReference type="Pfam" id="PF00455">
    <property type="entry name" value="DeoRC"/>
    <property type="match status" value="1"/>
</dbReference>
<dbReference type="PROSITE" id="PS51000">
    <property type="entry name" value="HTH_DEOR_2"/>
    <property type="match status" value="1"/>
</dbReference>
<dbReference type="SUPFAM" id="SSF100950">
    <property type="entry name" value="NagB/RpiA/CoA transferase-like"/>
    <property type="match status" value="1"/>
</dbReference>
<dbReference type="PRINTS" id="PR00037">
    <property type="entry name" value="HTHLACR"/>
</dbReference>
<dbReference type="Proteomes" id="UP001185069">
    <property type="component" value="Unassembled WGS sequence"/>
</dbReference>
<dbReference type="Gene3D" id="1.10.10.10">
    <property type="entry name" value="Winged helix-like DNA-binding domain superfamily/Winged helix DNA-binding domain"/>
    <property type="match status" value="1"/>
</dbReference>
<organism evidence="5 6">
    <name type="scientific">Arthrobacter russicus</name>
    <dbReference type="NCBI Taxonomy" id="172040"/>
    <lineage>
        <taxon>Bacteria</taxon>
        <taxon>Bacillati</taxon>
        <taxon>Actinomycetota</taxon>
        <taxon>Actinomycetes</taxon>
        <taxon>Micrococcales</taxon>
        <taxon>Micrococcaceae</taxon>
        <taxon>Arthrobacter</taxon>
    </lineage>
</organism>
<gene>
    <name evidence="5" type="ORF">JOE69_001961</name>
</gene>
<dbReference type="InterPro" id="IPR036390">
    <property type="entry name" value="WH_DNA-bd_sf"/>
</dbReference>
<feature type="domain" description="HTH deoR-type" evidence="4">
    <location>
        <begin position="3"/>
        <end position="58"/>
    </location>
</feature>
<accession>A0ABU1JBB6</accession>
<dbReference type="EMBL" id="JAVDQF010000001">
    <property type="protein sequence ID" value="MDR6269723.1"/>
    <property type="molecule type" value="Genomic_DNA"/>
</dbReference>
<dbReference type="PROSITE" id="PS00894">
    <property type="entry name" value="HTH_DEOR_1"/>
    <property type="match status" value="1"/>
</dbReference>
<proteinExistence type="predicted"/>
<name>A0ABU1JBB6_9MICC</name>
<keyword evidence="3" id="KW-0804">Transcription</keyword>
<evidence type="ECO:0000313" key="6">
    <source>
        <dbReference type="Proteomes" id="UP001185069"/>
    </source>
</evidence>
<dbReference type="PANTHER" id="PTHR30363:SF44">
    <property type="entry name" value="AGA OPERON TRANSCRIPTIONAL REPRESSOR-RELATED"/>
    <property type="match status" value="1"/>
</dbReference>
<dbReference type="InterPro" id="IPR037171">
    <property type="entry name" value="NagB/RpiA_transferase-like"/>
</dbReference>
<evidence type="ECO:0000256" key="3">
    <source>
        <dbReference type="ARBA" id="ARBA00023163"/>
    </source>
</evidence>
<dbReference type="SMART" id="SM00420">
    <property type="entry name" value="HTH_DEOR"/>
    <property type="match status" value="1"/>
</dbReference>
<evidence type="ECO:0000256" key="1">
    <source>
        <dbReference type="ARBA" id="ARBA00023015"/>
    </source>
</evidence>
<dbReference type="InterPro" id="IPR036388">
    <property type="entry name" value="WH-like_DNA-bd_sf"/>
</dbReference>
<comment type="caution">
    <text evidence="5">The sequence shown here is derived from an EMBL/GenBank/DDBJ whole genome shotgun (WGS) entry which is preliminary data.</text>
</comment>
<dbReference type="RefSeq" id="WP_309798266.1">
    <property type="nucleotide sequence ID" value="NZ_BAAAHY010000005.1"/>
</dbReference>
<dbReference type="Pfam" id="PF08220">
    <property type="entry name" value="HTH_DeoR"/>
    <property type="match status" value="1"/>
</dbReference>
<dbReference type="PANTHER" id="PTHR30363">
    <property type="entry name" value="HTH-TYPE TRANSCRIPTIONAL REGULATOR SRLR-RELATED"/>
    <property type="match status" value="1"/>
</dbReference>
<dbReference type="InterPro" id="IPR001034">
    <property type="entry name" value="DeoR_HTH"/>
</dbReference>
<keyword evidence="6" id="KW-1185">Reference proteome</keyword>
<dbReference type="InterPro" id="IPR018356">
    <property type="entry name" value="Tscrpt_reg_HTH_DeoR_CS"/>
</dbReference>
<dbReference type="InterPro" id="IPR050313">
    <property type="entry name" value="Carb_Metab_HTH_regulators"/>
</dbReference>
<dbReference type="SUPFAM" id="SSF46785">
    <property type="entry name" value="Winged helix' DNA-binding domain"/>
    <property type="match status" value="1"/>
</dbReference>
<protein>
    <submittedName>
        <fullName evidence="5">DeoR/GlpR family transcriptional regulator of sugar metabolism</fullName>
    </submittedName>
</protein>
<dbReference type="InterPro" id="IPR014036">
    <property type="entry name" value="DeoR-like_C"/>
</dbReference>
<keyword evidence="1" id="KW-0805">Transcription regulation</keyword>
<evidence type="ECO:0000259" key="4">
    <source>
        <dbReference type="PROSITE" id="PS51000"/>
    </source>
</evidence>
<evidence type="ECO:0000313" key="5">
    <source>
        <dbReference type="EMBL" id="MDR6269723.1"/>
    </source>
</evidence>
<reference evidence="5 6" key="1">
    <citation type="submission" date="2023-07" db="EMBL/GenBank/DDBJ databases">
        <title>Sequencing the genomes of 1000 actinobacteria strains.</title>
        <authorList>
            <person name="Klenk H.-P."/>
        </authorList>
    </citation>
    <scope>NUCLEOTIDE SEQUENCE [LARGE SCALE GENOMIC DNA]</scope>
    <source>
        <strain evidence="5 6">DSM 14555</strain>
    </source>
</reference>
<evidence type="ECO:0000256" key="2">
    <source>
        <dbReference type="ARBA" id="ARBA00023125"/>
    </source>
</evidence>
<sequence>MTADERHRLMTEMLQHQERIEVDEFAARCATSAATIRRDLDLLEQRGVLRRVHGAAVSLVLGGYEPGYAQRVLENRWSKAALAQKVDGLVQDREFVFLDSGSTATQIASVLQQRLLTVFPASLHAVNELIGGRSRIIVPGGDLSEGELAFQGPMAERNIAALRFDTAIITPCAFDLSTGIMAYDLADAAIKRAAIASAKRVIVVCDQSKWERHAPAVVAGPDQVDQVVTDHEFSQPEIAAARAAQVEVTSL</sequence>
<dbReference type="SMART" id="SM01134">
    <property type="entry name" value="DeoRC"/>
    <property type="match status" value="1"/>
</dbReference>